<feature type="compositionally biased region" description="Basic residues" evidence="1">
    <location>
        <begin position="172"/>
        <end position="183"/>
    </location>
</feature>
<keyword evidence="4" id="KW-1185">Reference proteome</keyword>
<evidence type="ECO:0000256" key="1">
    <source>
        <dbReference type="SAM" id="MobiDB-lite"/>
    </source>
</evidence>
<evidence type="ECO:0000313" key="3">
    <source>
        <dbReference type="EMBL" id="RVT53572.1"/>
    </source>
</evidence>
<dbReference type="Proteomes" id="UP000288178">
    <property type="component" value="Unassembled WGS sequence"/>
</dbReference>
<dbReference type="PANTHER" id="PTHR35811">
    <property type="entry name" value="SLR1870 PROTEIN"/>
    <property type="match status" value="1"/>
</dbReference>
<dbReference type="PANTHER" id="PTHR35811:SF1">
    <property type="entry name" value="HTH OST-TYPE DOMAIN-CONTAINING PROTEIN"/>
    <property type="match status" value="1"/>
</dbReference>
<dbReference type="AlphaFoldDB" id="A0A3S2VYZ8"/>
<dbReference type="EMBL" id="SACT01000001">
    <property type="protein sequence ID" value="RVT53572.1"/>
    <property type="molecule type" value="Genomic_DNA"/>
</dbReference>
<feature type="region of interest" description="Disordered" evidence="1">
    <location>
        <begin position="146"/>
        <end position="214"/>
    </location>
</feature>
<name>A0A3S2VYZ8_9BURK</name>
<dbReference type="Pfam" id="PF01936">
    <property type="entry name" value="NYN"/>
    <property type="match status" value="1"/>
</dbReference>
<comment type="caution">
    <text evidence="3">The sequence shown here is derived from an EMBL/GenBank/DDBJ whole genome shotgun (WGS) entry which is preliminary data.</text>
</comment>
<gene>
    <name evidence="3" type="ORF">ENE75_01330</name>
</gene>
<dbReference type="GO" id="GO:0004540">
    <property type="term" value="F:RNA nuclease activity"/>
    <property type="evidence" value="ECO:0007669"/>
    <property type="project" value="InterPro"/>
</dbReference>
<protein>
    <submittedName>
        <fullName evidence="3">NYN domain-containing protein</fullName>
    </submittedName>
</protein>
<dbReference type="OrthoDB" id="9783963at2"/>
<feature type="compositionally biased region" description="Low complexity" evidence="1">
    <location>
        <begin position="146"/>
        <end position="160"/>
    </location>
</feature>
<proteinExistence type="predicted"/>
<dbReference type="Gene3D" id="3.40.50.1010">
    <property type="entry name" value="5'-nuclease"/>
    <property type="match status" value="1"/>
</dbReference>
<evidence type="ECO:0000259" key="2">
    <source>
        <dbReference type="Pfam" id="PF01936"/>
    </source>
</evidence>
<dbReference type="CDD" id="cd11297">
    <property type="entry name" value="PIN_LabA-like_N_1"/>
    <property type="match status" value="1"/>
</dbReference>
<dbReference type="InterPro" id="IPR021139">
    <property type="entry name" value="NYN"/>
</dbReference>
<sequence length="281" mass="29546">MDAVMKTMLLIDADNVSVGVMEQAVATLLKEHGALHVRRAYCTAESAAKHQAVFKRLGIRPVVNLATGKNSTDIAMAIDALDLALAERPDVVAIASSDSDFAPLVLRLREKGCRVVGIGQDGKTGDETQTVYDAFTVFGHRAPPAAKKAAAPAPAATSTPAPAPASPPARKTAARKTPARKTARSTEAPAPRGRATPPPQPSPPPAPSASTATSPDKLRQILMALPELVRGDTVELRLAAERLRSAGLLGKSGASTRVFKAHTDRFELLPASNPNRVRLRS</sequence>
<reference evidence="3 4" key="1">
    <citation type="submission" date="2019-01" db="EMBL/GenBank/DDBJ databases">
        <authorList>
            <person name="Chen W.-M."/>
        </authorList>
    </citation>
    <scope>NUCLEOTIDE SEQUENCE [LARGE SCALE GENOMIC DNA]</scope>
    <source>
        <strain evidence="3 4">ICH-3</strain>
    </source>
</reference>
<evidence type="ECO:0000313" key="4">
    <source>
        <dbReference type="Proteomes" id="UP000288178"/>
    </source>
</evidence>
<feature type="domain" description="NYN" evidence="2">
    <location>
        <begin position="6"/>
        <end position="136"/>
    </location>
</feature>
<accession>A0A3S2VYZ8</accession>
<organism evidence="3 4">
    <name type="scientific">Rubrivivax albus</name>
    <dbReference type="NCBI Taxonomy" id="2499835"/>
    <lineage>
        <taxon>Bacteria</taxon>
        <taxon>Pseudomonadati</taxon>
        <taxon>Pseudomonadota</taxon>
        <taxon>Betaproteobacteria</taxon>
        <taxon>Burkholderiales</taxon>
        <taxon>Sphaerotilaceae</taxon>
        <taxon>Rubrivivax</taxon>
    </lineage>
</organism>
<feature type="compositionally biased region" description="Pro residues" evidence="1">
    <location>
        <begin position="196"/>
        <end position="207"/>
    </location>
</feature>